<keyword evidence="1" id="KW-0732">Signal</keyword>
<evidence type="ECO:0000259" key="2">
    <source>
        <dbReference type="PROSITE" id="PS51272"/>
    </source>
</evidence>
<dbReference type="PANTHER" id="PTHR46066:SF2">
    <property type="entry name" value="CHITINASE DOMAIN-CONTAINING PROTEIN 1"/>
    <property type="match status" value="1"/>
</dbReference>
<feature type="signal peptide" evidence="1">
    <location>
        <begin position="1"/>
        <end position="34"/>
    </location>
</feature>
<feature type="domain" description="SLH" evidence="2">
    <location>
        <begin position="100"/>
        <end position="163"/>
    </location>
</feature>
<dbReference type="PROSITE" id="PS51910">
    <property type="entry name" value="GH18_2"/>
    <property type="match status" value="1"/>
</dbReference>
<dbReference type="PANTHER" id="PTHR46066">
    <property type="entry name" value="CHITINASE DOMAIN-CONTAINING PROTEIN 1 FAMILY MEMBER"/>
    <property type="match status" value="1"/>
</dbReference>
<dbReference type="GO" id="GO:0008061">
    <property type="term" value="F:chitin binding"/>
    <property type="evidence" value="ECO:0007669"/>
    <property type="project" value="InterPro"/>
</dbReference>
<organism evidence="4 5">
    <name type="scientific">Paenibacillus amylolyticus</name>
    <dbReference type="NCBI Taxonomy" id="1451"/>
    <lineage>
        <taxon>Bacteria</taxon>
        <taxon>Bacillati</taxon>
        <taxon>Bacillota</taxon>
        <taxon>Bacilli</taxon>
        <taxon>Bacillales</taxon>
        <taxon>Paenibacillaceae</taxon>
        <taxon>Paenibacillus</taxon>
    </lineage>
</organism>
<dbReference type="Gene3D" id="3.10.50.10">
    <property type="match status" value="1"/>
</dbReference>
<dbReference type="SMART" id="SM00636">
    <property type="entry name" value="Glyco_18"/>
    <property type="match status" value="1"/>
</dbReference>
<feature type="chain" id="PRO_5042823333" evidence="1">
    <location>
        <begin position="35"/>
        <end position="544"/>
    </location>
</feature>
<dbReference type="InterPro" id="IPR017853">
    <property type="entry name" value="GH"/>
</dbReference>
<evidence type="ECO:0000259" key="3">
    <source>
        <dbReference type="PROSITE" id="PS51910"/>
    </source>
</evidence>
<feature type="domain" description="GH18" evidence="3">
    <location>
        <begin position="228"/>
        <end position="540"/>
    </location>
</feature>
<dbReference type="InterPro" id="IPR001223">
    <property type="entry name" value="Glyco_hydro18_cat"/>
</dbReference>
<sequence length="544" mass="60292">MINGRKKLTYKRILKLVLSGVVLLGSVTSYNTNAAQAASATQQFQDISNSYARVAIMNLVNKGIAAGTTDRTFEPKKAVTRAEFATFAVRVLGLKPVKNNLNPYQDTSSNAWYYGNISAMTNLNIMEGKGQGIFQPNANITREEAATLLVRMLKQQVGSTGLLPYTYADAFLISSWAKPYVQAVYQLGLMRGSDGYFRPHDQVTREEAAVMLDAILQNKAWSEQLQTPDQLGIQLGWQYDSTTAEFKQQVQQSEVNTLVPRWFFLNSSMQVTDHTDSTLLTWARSTGREVWPLLGNRSNPTLTHQMLSSATNRANVISQVVAYVKKYDLHGINVDFENVQPADREGLTSFVTSLATSLHAVGAVISVDVSPNLGTDWTAAFDYARLGAVSDYMVLMGYEEHWNGDPIAGSVASLPWVEQGLETMLTDVVRSKVILALPLYTRDWSSRNPATSSWDITLGEQGMRAKAQGSVRQWNASLAQYVIGYSSSGIPRYIWAEDSRSLTAKVRMSTARNIAGLAYWYMGGETSDVWNAISNANRFESYVF</sequence>
<gene>
    <name evidence="4" type="ORF">J2W91_002132</name>
</gene>
<name>A0AAP5H1Q0_PAEAM</name>
<evidence type="ECO:0000313" key="5">
    <source>
        <dbReference type="Proteomes" id="UP001254832"/>
    </source>
</evidence>
<comment type="caution">
    <text evidence="4">The sequence shown here is derived from an EMBL/GenBank/DDBJ whole genome shotgun (WGS) entry which is preliminary data.</text>
</comment>
<dbReference type="InterPro" id="IPR011583">
    <property type="entry name" value="Chitinase_II/V-like_cat"/>
</dbReference>
<dbReference type="EMBL" id="JAVDTR010000005">
    <property type="protein sequence ID" value="MDR6723670.1"/>
    <property type="molecule type" value="Genomic_DNA"/>
</dbReference>
<feature type="domain" description="SLH" evidence="2">
    <location>
        <begin position="164"/>
        <end position="226"/>
    </location>
</feature>
<evidence type="ECO:0000313" key="4">
    <source>
        <dbReference type="EMBL" id="MDR6723670.1"/>
    </source>
</evidence>
<dbReference type="SUPFAM" id="SSF51445">
    <property type="entry name" value="(Trans)glycosidases"/>
    <property type="match status" value="1"/>
</dbReference>
<dbReference type="Gene3D" id="3.20.20.80">
    <property type="entry name" value="Glycosidases"/>
    <property type="match status" value="1"/>
</dbReference>
<dbReference type="GO" id="GO:0005975">
    <property type="term" value="P:carbohydrate metabolic process"/>
    <property type="evidence" value="ECO:0007669"/>
    <property type="project" value="InterPro"/>
</dbReference>
<dbReference type="InterPro" id="IPR001119">
    <property type="entry name" value="SLH_dom"/>
</dbReference>
<proteinExistence type="predicted"/>
<dbReference type="AlphaFoldDB" id="A0AAP5H1Q0"/>
<dbReference type="Pfam" id="PF00395">
    <property type="entry name" value="SLH"/>
    <property type="match status" value="3"/>
</dbReference>
<dbReference type="InterPro" id="IPR029070">
    <property type="entry name" value="Chitinase_insertion_sf"/>
</dbReference>
<feature type="domain" description="SLH" evidence="2">
    <location>
        <begin position="39"/>
        <end position="99"/>
    </location>
</feature>
<reference evidence="4" key="1">
    <citation type="submission" date="2023-07" db="EMBL/GenBank/DDBJ databases">
        <title>Sorghum-associated microbial communities from plants grown in Nebraska, USA.</title>
        <authorList>
            <person name="Schachtman D."/>
        </authorList>
    </citation>
    <scope>NUCLEOTIDE SEQUENCE</scope>
    <source>
        <strain evidence="4">BE80</strain>
    </source>
</reference>
<protein>
    <submittedName>
        <fullName evidence="4">Spore germination protein YaaH</fullName>
    </submittedName>
</protein>
<dbReference type="PROSITE" id="PS51272">
    <property type="entry name" value="SLH"/>
    <property type="match status" value="3"/>
</dbReference>
<evidence type="ECO:0000256" key="1">
    <source>
        <dbReference type="SAM" id="SignalP"/>
    </source>
</evidence>
<dbReference type="Pfam" id="PF00704">
    <property type="entry name" value="Glyco_hydro_18"/>
    <property type="match status" value="1"/>
</dbReference>
<dbReference type="Proteomes" id="UP001254832">
    <property type="component" value="Unassembled WGS sequence"/>
</dbReference>
<accession>A0AAP5H1Q0</accession>